<evidence type="ECO:0000313" key="2">
    <source>
        <dbReference type="EMBL" id="CAF1355095.1"/>
    </source>
</evidence>
<comment type="caution">
    <text evidence="1">The sequence shown here is derived from an EMBL/GenBank/DDBJ whole genome shotgun (WGS) entry which is preliminary data.</text>
</comment>
<evidence type="ECO:0008006" key="4">
    <source>
        <dbReference type="Google" id="ProtNLM"/>
    </source>
</evidence>
<dbReference type="OrthoDB" id="66906at2759"/>
<organism evidence="1 3">
    <name type="scientific">Adineta ricciae</name>
    <name type="common">Rotifer</name>
    <dbReference type="NCBI Taxonomy" id="249248"/>
    <lineage>
        <taxon>Eukaryota</taxon>
        <taxon>Metazoa</taxon>
        <taxon>Spiralia</taxon>
        <taxon>Gnathifera</taxon>
        <taxon>Rotifera</taxon>
        <taxon>Eurotatoria</taxon>
        <taxon>Bdelloidea</taxon>
        <taxon>Adinetida</taxon>
        <taxon>Adinetidae</taxon>
        <taxon>Adineta</taxon>
    </lineage>
</organism>
<dbReference type="SUPFAM" id="SSF48452">
    <property type="entry name" value="TPR-like"/>
    <property type="match status" value="1"/>
</dbReference>
<dbReference type="EMBL" id="CAJNOJ010000268">
    <property type="protein sequence ID" value="CAF1355095.1"/>
    <property type="molecule type" value="Genomic_DNA"/>
</dbReference>
<dbReference type="InterPro" id="IPR011990">
    <property type="entry name" value="TPR-like_helical_dom_sf"/>
</dbReference>
<evidence type="ECO:0000313" key="1">
    <source>
        <dbReference type="EMBL" id="CAF1043900.1"/>
    </source>
</evidence>
<dbReference type="Gene3D" id="1.25.40.10">
    <property type="entry name" value="Tetratricopeptide repeat domain"/>
    <property type="match status" value="1"/>
</dbReference>
<dbReference type="Pfam" id="PF13424">
    <property type="entry name" value="TPR_12"/>
    <property type="match status" value="1"/>
</dbReference>
<accession>A0A814JYU6</accession>
<gene>
    <name evidence="2" type="ORF">EDS130_LOCUS33498</name>
    <name evidence="1" type="ORF">XAT740_LOCUS15411</name>
</gene>
<proteinExistence type="predicted"/>
<protein>
    <recommendedName>
        <fullName evidence="4">Tetratricopeptide repeat protein</fullName>
    </recommendedName>
</protein>
<reference evidence="1" key="1">
    <citation type="submission" date="2021-02" db="EMBL/GenBank/DDBJ databases">
        <authorList>
            <person name="Nowell W R."/>
        </authorList>
    </citation>
    <scope>NUCLEOTIDE SEQUENCE</scope>
</reference>
<dbReference type="Proteomes" id="UP000663828">
    <property type="component" value="Unassembled WGS sequence"/>
</dbReference>
<name>A0A814JYU6_ADIRI</name>
<evidence type="ECO:0000313" key="3">
    <source>
        <dbReference type="Proteomes" id="UP000663828"/>
    </source>
</evidence>
<dbReference type="AlphaFoldDB" id="A0A814JYU6"/>
<dbReference type="EMBL" id="CAJNOR010000951">
    <property type="protein sequence ID" value="CAF1043900.1"/>
    <property type="molecule type" value="Genomic_DNA"/>
</dbReference>
<keyword evidence="3" id="KW-1185">Reference proteome</keyword>
<dbReference type="Proteomes" id="UP000663852">
    <property type="component" value="Unassembled WGS sequence"/>
</dbReference>
<sequence length="349" mass="41023">MNLTTSGSGTLNISERKDSFVWFHAGIDENDLNFQENLKQLQTIHHIVHTFNDIDQCIDFLTDLSRDTVSLIIPDTSNRQLIILINEIPQLHAVFILYKKITSHMNYGITPGRKSKNHGYQFYPPDGFLHSQQFCKHQSNEILTVYRGQMCSVFRIHDVQQFETNEHPNQIHLLLTNDNSESHRRLNDSIRQKIKGLTPQHSLDLLLWKIHAPDTREEIQSEEQEGSAVPDPIEPVKYSFENHEDAKQLSVIQQTRYCILYDKENYLEALRFFEKALAIKEQHLFGRDHPNLVLNYDFIGTIYELRMGDYKTARFYYKRVLNLVHRHSLPLSDSDIQRCKNHLRQIKNK</sequence>